<feature type="compositionally biased region" description="Pro residues" evidence="1">
    <location>
        <begin position="286"/>
        <end position="304"/>
    </location>
</feature>
<dbReference type="OrthoDB" id="5871074at2759"/>
<feature type="compositionally biased region" description="Pro residues" evidence="1">
    <location>
        <begin position="210"/>
        <end position="219"/>
    </location>
</feature>
<feature type="region of interest" description="Disordered" evidence="1">
    <location>
        <begin position="502"/>
        <end position="549"/>
    </location>
</feature>
<dbReference type="PRINTS" id="PR01217">
    <property type="entry name" value="PRICHEXTENSN"/>
</dbReference>
<feature type="chain" id="PRO_5029512075" evidence="2">
    <location>
        <begin position="20"/>
        <end position="549"/>
    </location>
</feature>
<organism evidence="3 4">
    <name type="scientific">Haemonchus contortus</name>
    <name type="common">Barber pole worm</name>
    <dbReference type="NCBI Taxonomy" id="6289"/>
    <lineage>
        <taxon>Eukaryota</taxon>
        <taxon>Metazoa</taxon>
        <taxon>Ecdysozoa</taxon>
        <taxon>Nematoda</taxon>
        <taxon>Chromadorea</taxon>
        <taxon>Rhabditida</taxon>
        <taxon>Rhabditina</taxon>
        <taxon>Rhabditomorpha</taxon>
        <taxon>Strongyloidea</taxon>
        <taxon>Trichostrongylidae</taxon>
        <taxon>Haemonchus</taxon>
    </lineage>
</organism>
<sequence>MAVLRLLLLLAAVCTLGIAQLTALDGSSVPIAFQEDADFDDIDKIAEKIVQTRAINSPENEAEQSDGKFKIYVGTIDGVRRELFNEVEGEGNSLPDNKPNVGEAWSAYDDNTIIDTEDEKNLFVPKPYRPGSKEKPTPPAPTTRPTFTAPPTTIRTIPFVQTTPAPRQPAPAVQQSQFARPPTPAAPPRIIPTAPPRQPAPVQPQVQPQPQLPQQPQPLRPRTRRPPVRPPTPAPFQPQPQPQQQNFNVQQSLQTPPQPPPSPPHVQQPFQSRQPFVPQTQFQRPQQPPPQQFQTPPPTTPAPQLPFAGQQNLRTGVCPMSIFYISTPISGPTRLSFTHFAIAVTVDQCARTCHEFNCAIAHYNPSNGHCEFNPSTAFAIRNGQCPAWPSLHYRNNVVASEPVRIFCVTCQRPRRRQNRQRNLSLRQRARDPHQSNTSRRNAFRGHRNAKRTTNSRVSSHPVIHGVLVKQPKAIALGVSQLSFNTPVESKTRELAVGVSPTLYEDGGDSSTFQEARRSSGLSNRLFGTPTLQRSASGDEDLQSSLVNKQ</sequence>
<feature type="region of interest" description="Disordered" evidence="1">
    <location>
        <begin position="417"/>
        <end position="463"/>
    </location>
</feature>
<evidence type="ECO:0000256" key="2">
    <source>
        <dbReference type="SAM" id="SignalP"/>
    </source>
</evidence>
<dbReference type="OMA" id="QRARDPH"/>
<protein>
    <submittedName>
        <fullName evidence="4">Apple domain-containing protein</fullName>
    </submittedName>
</protein>
<feature type="compositionally biased region" description="Pro residues" evidence="1">
    <location>
        <begin position="181"/>
        <end position="202"/>
    </location>
</feature>
<feature type="compositionally biased region" description="Pro residues" evidence="1">
    <location>
        <begin position="256"/>
        <end position="266"/>
    </location>
</feature>
<dbReference type="Proteomes" id="UP000025227">
    <property type="component" value="Unplaced"/>
</dbReference>
<evidence type="ECO:0000256" key="1">
    <source>
        <dbReference type="SAM" id="MobiDB-lite"/>
    </source>
</evidence>
<reference evidence="4" key="1">
    <citation type="submission" date="2020-12" db="UniProtKB">
        <authorList>
            <consortium name="WormBaseParasite"/>
        </authorList>
    </citation>
    <scope>IDENTIFICATION</scope>
    <source>
        <strain evidence="4">MHco3</strain>
    </source>
</reference>
<feature type="compositionally biased region" description="Low complexity" evidence="1">
    <location>
        <begin position="143"/>
        <end position="180"/>
    </location>
</feature>
<name>A0A7I4Y2T1_HAECO</name>
<feature type="compositionally biased region" description="Low complexity" evidence="1">
    <location>
        <begin position="267"/>
        <end position="285"/>
    </location>
</feature>
<feature type="compositionally biased region" description="Basic residues" evidence="1">
    <location>
        <begin position="441"/>
        <end position="450"/>
    </location>
</feature>
<feature type="compositionally biased region" description="Low complexity" evidence="1">
    <location>
        <begin position="242"/>
        <end position="255"/>
    </location>
</feature>
<evidence type="ECO:0000313" key="3">
    <source>
        <dbReference type="Proteomes" id="UP000025227"/>
    </source>
</evidence>
<feature type="region of interest" description="Disordered" evidence="1">
    <location>
        <begin position="116"/>
        <end position="309"/>
    </location>
</feature>
<feature type="compositionally biased region" description="Pro residues" evidence="1">
    <location>
        <begin position="228"/>
        <end position="241"/>
    </location>
</feature>
<feature type="signal peptide" evidence="2">
    <location>
        <begin position="1"/>
        <end position="19"/>
    </location>
</feature>
<keyword evidence="2" id="KW-0732">Signal</keyword>
<accession>A0A7I4Y2T1</accession>
<proteinExistence type="predicted"/>
<dbReference type="WBParaSite" id="HCON_00047410-00001">
    <property type="protein sequence ID" value="HCON_00047410-00001"/>
    <property type="gene ID" value="HCON_00047410"/>
</dbReference>
<dbReference type="AlphaFoldDB" id="A0A7I4Y2T1"/>
<keyword evidence="3" id="KW-1185">Reference proteome</keyword>
<evidence type="ECO:0000313" key="4">
    <source>
        <dbReference type="WBParaSite" id="HCON_00047410-00001"/>
    </source>
</evidence>